<dbReference type="Proteomes" id="UP000297839">
    <property type="component" value="Unassembled WGS sequence"/>
</dbReference>
<dbReference type="InterPro" id="IPR056823">
    <property type="entry name" value="TEN-like_YD-shell"/>
</dbReference>
<dbReference type="AlphaFoldDB" id="A0A4Z0BE61"/>
<dbReference type="Pfam" id="PF25023">
    <property type="entry name" value="TEN_YD-shell"/>
    <property type="match status" value="1"/>
</dbReference>
<evidence type="ECO:0000313" key="6">
    <source>
        <dbReference type="EMBL" id="TFY97100.1"/>
    </source>
</evidence>
<dbReference type="PANTHER" id="PTHR32305:SF15">
    <property type="entry name" value="PROTEIN RHSA-RELATED"/>
    <property type="match status" value="1"/>
</dbReference>
<evidence type="ECO:0000256" key="2">
    <source>
        <dbReference type="SAM" id="MobiDB-lite"/>
    </source>
</evidence>
<accession>A0A4Z0BE61</accession>
<evidence type="ECO:0000259" key="5">
    <source>
        <dbReference type="Pfam" id="PF25023"/>
    </source>
</evidence>
<dbReference type="Gene3D" id="2.60.40.10">
    <property type="entry name" value="Immunoglobulins"/>
    <property type="match status" value="2"/>
</dbReference>
<dbReference type="InterPro" id="IPR032109">
    <property type="entry name" value="Big_3_5"/>
</dbReference>
<dbReference type="PANTHER" id="PTHR32305">
    <property type="match status" value="1"/>
</dbReference>
<organism evidence="6 7">
    <name type="scientific">Ramlibacter humi</name>
    <dbReference type="NCBI Taxonomy" id="2530451"/>
    <lineage>
        <taxon>Bacteria</taxon>
        <taxon>Pseudomonadati</taxon>
        <taxon>Pseudomonadota</taxon>
        <taxon>Betaproteobacteria</taxon>
        <taxon>Burkholderiales</taxon>
        <taxon>Comamonadaceae</taxon>
        <taxon>Ramlibacter</taxon>
    </lineage>
</organism>
<proteinExistence type="predicted"/>
<gene>
    <name evidence="6" type="ORF">EZ216_19770</name>
</gene>
<reference evidence="6 7" key="1">
    <citation type="submission" date="2019-03" db="EMBL/GenBank/DDBJ databases">
        <title>Ramlibacter sp. 18x22-1, whole genome shotgun sequence.</title>
        <authorList>
            <person name="Zhang X."/>
            <person name="Feng G."/>
            <person name="Zhu H."/>
        </authorList>
    </citation>
    <scope>NUCLEOTIDE SEQUENCE [LARGE SCALE GENOMIC DNA]</scope>
    <source>
        <strain evidence="6 7">18x22-1</strain>
    </source>
</reference>
<dbReference type="RefSeq" id="WP_135251515.1">
    <property type="nucleotide sequence ID" value="NZ_SMLK01000009.1"/>
</dbReference>
<feature type="domain" description="Bacterial Ig-like" evidence="4">
    <location>
        <begin position="427"/>
        <end position="511"/>
    </location>
</feature>
<dbReference type="Gene3D" id="2.60.120.200">
    <property type="match status" value="1"/>
</dbReference>
<dbReference type="Pfam" id="PF05593">
    <property type="entry name" value="RHS_repeat"/>
    <property type="match status" value="3"/>
</dbReference>
<dbReference type="NCBIfam" id="TIGR03696">
    <property type="entry name" value="Rhs_assc_core"/>
    <property type="match status" value="1"/>
</dbReference>
<dbReference type="SUPFAM" id="SSF49899">
    <property type="entry name" value="Concanavalin A-like lectins/glucanases"/>
    <property type="match status" value="1"/>
</dbReference>
<comment type="caution">
    <text evidence="6">The sequence shown here is derived from an EMBL/GenBank/DDBJ whole genome shotgun (WGS) entry which is preliminary data.</text>
</comment>
<dbReference type="InterPro" id="IPR031325">
    <property type="entry name" value="RHS_repeat"/>
</dbReference>
<name>A0A4Z0BE61_9BURK</name>
<dbReference type="InterPro" id="IPR013320">
    <property type="entry name" value="ConA-like_dom_sf"/>
</dbReference>
<dbReference type="Pfam" id="PF16640">
    <property type="entry name" value="Big_3_5"/>
    <property type="match status" value="2"/>
</dbReference>
<dbReference type="InterPro" id="IPR022385">
    <property type="entry name" value="Rhs_assc_core"/>
</dbReference>
<sequence>MNTVLHWLSGKRALFALFVALSWAAYAQAPSTTALTSSNSLAQTGQPVTLTASVTGSSPTGNVRFITDPYSSKRSVFLRFEGPANSTSIVGSEVPPKTWTVTGNAKLVTSGTASVLELDGVGDFIETSTNFSSLQFGTGDFEIRFRLKTSVGQKVVMETYTPSSNGWEIYISPGGQLNWYHNGWRKSGAINVADGVWHDVAISRTAGVLYLYVDSTRDGAGVAYPDDVGGKGSLTIGTQIYGRNSNTYDFQGQLDDIRITKGLGGDTGTTRVVANDGTIELGNAAVSGGAAALTLGAMPLGQSLIWAAYSGDAANLPSLSSSILQSYRSAATVSVAANPANPSAGQTWTLSSTVTGSSPAGTVTFKNGSTVLGTSALQSGAASYIVPKTAPGSYSITASYSGDAQNADASSNPISANVPIASTTTSLVATPNSATTGQTVQLAATVAGYQPTGVVTFSEGNTPVGTANVAGGKATLGINTLALGSHTFTASFAGDAYNTPSSSGSAVVTVSGRPSMTWQYGYDAMDRQNTMVDGNSLPTYTYYDLLGRTIQTQQPANAGANMPTVTQFNYDTADNLTSVADPRNLVTTYTPDGLGNVRSELNPDRGALSSTFDANRNLLTSIDARGKQTTYTYDSINRLTSISYPTGAGTTFEYDGGAAPTPAARGQLTKMTDESGQTSYAYDAVGRLTTKTVTIAGRAFTVGYAWGDSGSALDKLTSITYPSGSRLSYVYDSAGYVSGITVNPVNANGVGASGTAQTLLSSVTYNVDRAPNGWLWSDGKARTIGYDSNGLISSYTLGDPNGTGAAAGVLRSLTRDAGGRITGYTHTNSGGAQSGLDQGFAYDNLDRLVSATIGGSTTAYTYDENGNRTSKTVGSTTYSNAIAATSNRMTQAQDASGTAALTYDAAGHMTADGTNTFTYNDRGRMTSVTTPGGTVSYVYNGLNQRAGKSGPSSLVSSGASYFVYDEAGQLLGEYDASGSPVYEPIYLGSSLVGVLKQTGSAATNDLAIAIHNVYADQIDTPRMITRQDHAIVWRWDTAEAFGATAPNQDPSSLGTFTFNQRFPGQVFDRETGLLQNWNREYNARFGRYAQSDPIGLEGGINTYAYVVNGPLTSTDPSGLATKDPSKGSGPYHPPEGTSVGCTNADDCPEIKRKMNLLQKMITSHERWDRVNPRPRGGNRHAEEIADLWRAWGKCQALWQKKDCDNCPPPPSFLDWVKNKLTPQQNQSYDPKTERWIPDQSGASPGGPMPGLGPRFLPIP</sequence>
<feature type="chain" id="PRO_5021435528" description="Bacterial Ig-like domain-containing protein" evidence="3">
    <location>
        <begin position="28"/>
        <end position="1259"/>
    </location>
</feature>
<dbReference type="OrthoDB" id="8552614at2"/>
<feature type="region of interest" description="Disordered" evidence="2">
    <location>
        <begin position="1115"/>
        <end position="1143"/>
    </location>
</feature>
<dbReference type="EMBL" id="SMLK01000009">
    <property type="protein sequence ID" value="TFY97100.1"/>
    <property type="molecule type" value="Genomic_DNA"/>
</dbReference>
<dbReference type="Gene3D" id="2.180.10.10">
    <property type="entry name" value="RHS repeat-associated core"/>
    <property type="match status" value="1"/>
</dbReference>
<feature type="domain" description="Teneurin-like YD-shell" evidence="5">
    <location>
        <begin position="812"/>
        <end position="1092"/>
    </location>
</feature>
<evidence type="ECO:0000313" key="7">
    <source>
        <dbReference type="Proteomes" id="UP000297839"/>
    </source>
</evidence>
<dbReference type="InterPro" id="IPR006530">
    <property type="entry name" value="YD"/>
</dbReference>
<keyword evidence="3" id="KW-0732">Signal</keyword>
<feature type="signal peptide" evidence="3">
    <location>
        <begin position="1"/>
        <end position="27"/>
    </location>
</feature>
<evidence type="ECO:0000259" key="4">
    <source>
        <dbReference type="Pfam" id="PF16640"/>
    </source>
</evidence>
<evidence type="ECO:0000256" key="1">
    <source>
        <dbReference type="ARBA" id="ARBA00022737"/>
    </source>
</evidence>
<protein>
    <recommendedName>
        <fullName evidence="8">Bacterial Ig-like domain-containing protein</fullName>
    </recommendedName>
</protein>
<evidence type="ECO:0008006" key="8">
    <source>
        <dbReference type="Google" id="ProtNLM"/>
    </source>
</evidence>
<dbReference type="NCBIfam" id="TIGR01643">
    <property type="entry name" value="YD_repeat_2x"/>
    <property type="match status" value="5"/>
</dbReference>
<feature type="domain" description="Bacterial Ig-like" evidence="4">
    <location>
        <begin position="336"/>
        <end position="418"/>
    </location>
</feature>
<feature type="region of interest" description="Disordered" evidence="2">
    <location>
        <begin position="1219"/>
        <end position="1259"/>
    </location>
</feature>
<evidence type="ECO:0000256" key="3">
    <source>
        <dbReference type="SAM" id="SignalP"/>
    </source>
</evidence>
<feature type="compositionally biased region" description="Polar residues" evidence="2">
    <location>
        <begin position="1220"/>
        <end position="1229"/>
    </location>
</feature>
<keyword evidence="1" id="KW-0677">Repeat</keyword>
<dbReference type="InterPro" id="IPR050708">
    <property type="entry name" value="T6SS_VgrG/RHS"/>
</dbReference>
<dbReference type="InterPro" id="IPR013783">
    <property type="entry name" value="Ig-like_fold"/>
</dbReference>
<keyword evidence="7" id="KW-1185">Reference proteome</keyword>